<evidence type="ECO:0000313" key="2">
    <source>
        <dbReference type="Proteomes" id="UP000827544"/>
    </source>
</evidence>
<sequence length="252" mass="27091">MANTRYGLKEVANVILFDVATNKPVLFFDTLKVSTIENESESAEARGGQGNGRLMTWDFGRTATLTLQDALLSDVSLSLLAGTTVKTDNIEAVGREVISAKKEASGDAVSVSLAQTPKEGSVTVYKVEKGLMTDEVVGITVEDKKVTIANASGDKIADGASVMVFYTYTAPTGATMVTFNGANFPATYRVVGDTVVRGQDGVDRKMQFIVPKAKLQSTFNLTMDAENVSTFDFTLDVLVDAETNKLYDIIRL</sequence>
<reference evidence="1" key="1">
    <citation type="submission" date="2021-10" db="EMBL/GenBank/DDBJ databases">
        <authorList>
            <person name="Lavering E.D."/>
            <person name="James R."/>
            <person name="Fairholm J.D."/>
            <person name="Ogilvie B.H."/>
            <person name="Thurgood T.L."/>
            <person name="Robison R.A."/>
            <person name="Grose J.H."/>
        </authorList>
    </citation>
    <scope>NUCLEOTIDE SEQUENCE</scope>
</reference>
<dbReference type="EMBL" id="OK499992">
    <property type="protein sequence ID" value="UGO51073.1"/>
    <property type="molecule type" value="Genomic_DNA"/>
</dbReference>
<accession>A0AAE8YUK5</accession>
<proteinExistence type="predicted"/>
<evidence type="ECO:0000313" key="1">
    <source>
        <dbReference type="EMBL" id="UGO51073.1"/>
    </source>
</evidence>
<organism evidence="1 2">
    <name type="scientific">Bacillus phage vB_BanS_Nate</name>
    <dbReference type="NCBI Taxonomy" id="2894788"/>
    <lineage>
        <taxon>Viruses</taxon>
        <taxon>Duplodnaviria</taxon>
        <taxon>Heunggongvirae</taxon>
        <taxon>Uroviricota</taxon>
        <taxon>Caudoviricetes</taxon>
        <taxon>Joanripponvirinae</taxon>
        <taxon>Natevirus</taxon>
        <taxon>Natevirus nate</taxon>
    </lineage>
</organism>
<gene>
    <name evidence="1" type="ORF">NATE_220</name>
</gene>
<keyword evidence="2" id="KW-1185">Reference proteome</keyword>
<name>A0AAE8YUK5_9CAUD</name>
<protein>
    <submittedName>
        <fullName evidence="1">Tail tube protein</fullName>
    </submittedName>
</protein>
<dbReference type="Proteomes" id="UP000827544">
    <property type="component" value="Segment"/>
</dbReference>